<feature type="region of interest" description="Disordered" evidence="1">
    <location>
        <begin position="1"/>
        <end position="261"/>
    </location>
</feature>
<evidence type="ECO:0000256" key="2">
    <source>
        <dbReference type="SAM" id="Phobius"/>
    </source>
</evidence>
<organism evidence="3">
    <name type="scientific">Kwoniella dejecticola CBS 10117</name>
    <dbReference type="NCBI Taxonomy" id="1296121"/>
    <lineage>
        <taxon>Eukaryota</taxon>
        <taxon>Fungi</taxon>
        <taxon>Dikarya</taxon>
        <taxon>Basidiomycota</taxon>
        <taxon>Agaricomycotina</taxon>
        <taxon>Tremellomycetes</taxon>
        <taxon>Tremellales</taxon>
        <taxon>Cryptococcaceae</taxon>
        <taxon>Kwoniella</taxon>
    </lineage>
</organism>
<feature type="compositionally biased region" description="Gly residues" evidence="1">
    <location>
        <begin position="538"/>
        <end position="550"/>
    </location>
</feature>
<dbReference type="OrthoDB" id="10580143at2759"/>
<feature type="compositionally biased region" description="Low complexity" evidence="1">
    <location>
        <begin position="171"/>
        <end position="258"/>
    </location>
</feature>
<feature type="compositionally biased region" description="Basic and acidic residues" evidence="1">
    <location>
        <begin position="555"/>
        <end position="564"/>
    </location>
</feature>
<protein>
    <submittedName>
        <fullName evidence="3">Uncharacterized protein</fullName>
    </submittedName>
</protein>
<dbReference type="STRING" id="1296121.A0A1A6A2D7"/>
<keyword evidence="2" id="KW-0472">Membrane</keyword>
<evidence type="ECO:0000313" key="3">
    <source>
        <dbReference type="EMBL" id="OBR84225.1"/>
    </source>
</evidence>
<keyword evidence="2" id="KW-1133">Transmembrane helix</keyword>
<feature type="compositionally biased region" description="Low complexity" evidence="1">
    <location>
        <begin position="273"/>
        <end position="291"/>
    </location>
</feature>
<feature type="compositionally biased region" description="Low complexity" evidence="1">
    <location>
        <begin position="505"/>
        <end position="519"/>
    </location>
</feature>
<dbReference type="VEuPathDB" id="FungiDB:I303_05082"/>
<gene>
    <name evidence="3" type="ORF">I303_05082</name>
</gene>
<keyword evidence="2" id="KW-0812">Transmembrane</keyword>
<proteinExistence type="predicted"/>
<dbReference type="KEGG" id="kdj:28968781"/>
<feature type="region of interest" description="Disordered" evidence="1">
    <location>
        <begin position="446"/>
        <end position="564"/>
    </location>
</feature>
<reference evidence="3" key="1">
    <citation type="submission" date="2013-07" db="EMBL/GenBank/DDBJ databases">
        <title>The Genome Sequence of Cryptococcus dejecticola CBS10117.</title>
        <authorList>
            <consortium name="The Broad Institute Genome Sequencing Platform"/>
            <person name="Cuomo C."/>
            <person name="Litvintseva A."/>
            <person name="Chen Y."/>
            <person name="Heitman J."/>
            <person name="Sun S."/>
            <person name="Springer D."/>
            <person name="Dromer F."/>
            <person name="Young S.K."/>
            <person name="Zeng Q."/>
            <person name="Gargeya S."/>
            <person name="Fitzgerald M."/>
            <person name="Abouelleil A."/>
            <person name="Alvarado L."/>
            <person name="Berlin A.M."/>
            <person name="Chapman S.B."/>
            <person name="Dewar J."/>
            <person name="Goldberg J."/>
            <person name="Griggs A."/>
            <person name="Gujja S."/>
            <person name="Hansen M."/>
            <person name="Howarth C."/>
            <person name="Imamovic A."/>
            <person name="Larimer J."/>
            <person name="McCowan C."/>
            <person name="Murphy C."/>
            <person name="Pearson M."/>
            <person name="Priest M."/>
            <person name="Roberts A."/>
            <person name="Saif S."/>
            <person name="Shea T."/>
            <person name="Sykes S."/>
            <person name="Wortman J."/>
            <person name="Nusbaum C."/>
            <person name="Birren B."/>
        </authorList>
    </citation>
    <scope>NUCLEOTIDE SEQUENCE [LARGE SCALE GENOMIC DNA]</scope>
    <source>
        <strain evidence="3">CBS 10117</strain>
    </source>
</reference>
<dbReference type="RefSeq" id="XP_018262067.2">
    <property type="nucleotide sequence ID" value="XM_018408376.2"/>
</dbReference>
<name>A0A1A6A2D7_9TREE</name>
<accession>A0A1A6A2D7</accession>
<feature type="compositionally biased region" description="Low complexity" evidence="1">
    <location>
        <begin position="526"/>
        <end position="537"/>
    </location>
</feature>
<feature type="region of interest" description="Disordered" evidence="1">
    <location>
        <begin position="273"/>
        <end position="305"/>
    </location>
</feature>
<feature type="compositionally biased region" description="Low complexity" evidence="1">
    <location>
        <begin position="23"/>
        <end position="43"/>
    </location>
</feature>
<dbReference type="GeneID" id="28968781"/>
<sequence length="564" mass="58591">MSTSSNDGLLSGLLGGGGAENDTPNSNNGTPTGTAAGTEGSSNNEEVGNTRTSMNNDLSLEPSPALTPTSQGGAIPTQNQVQEQNQGSPASGTLQQATSNTINPMSGSLTDGDIVASTSTGFQESTNADTNANPTTRLLPTSTNPLIGSSSSSVLNEDQSLTEATRTVGQSRISSATSASSEITAVETTNLTSSTRSTSLPISLSSSSSGTLLSPVTNSTISASSTSTSSLDSTLSSSSAESTSSEATSTEAAPTETSPPVIVTISAGKDITLTQSITSTPPSSASATDLSDTSKEAANDNGDNTSILNTQNKLFPLGVILVVAGGIVALVTILWFLMKVFGITRRRQRLRGAIPSFVPPERIEFQDDKFDPTPPSLSGAGYPYTHTHDNQQDGYVDYPVLVQTHQRGGEGGGGSNSSWEFMGNDTGYADGRSITPMDNNLAGVGVGRPHAQPNMGNGVGMGGQGGQFDHSYQPHNQGYDYDYDEERGRYAPNPPQQYNPFMIDQQPHQPQPQQGQQSQGRDLIHQRNGSQSSNGSGRSYGHGYGNGNGNGPNDRGLKIAREHE</sequence>
<dbReference type="EMBL" id="KI894032">
    <property type="protein sequence ID" value="OBR84225.1"/>
    <property type="molecule type" value="Genomic_DNA"/>
</dbReference>
<feature type="compositionally biased region" description="Gly residues" evidence="1">
    <location>
        <begin position="457"/>
        <end position="466"/>
    </location>
</feature>
<feature type="compositionally biased region" description="Polar residues" evidence="1">
    <location>
        <begin position="116"/>
        <end position="170"/>
    </location>
</feature>
<feature type="compositionally biased region" description="Polar residues" evidence="1">
    <location>
        <begin position="44"/>
        <end position="58"/>
    </location>
</feature>
<evidence type="ECO:0000256" key="1">
    <source>
        <dbReference type="SAM" id="MobiDB-lite"/>
    </source>
</evidence>
<feature type="compositionally biased region" description="Polar residues" evidence="1">
    <location>
        <begin position="66"/>
        <end position="109"/>
    </location>
</feature>
<feature type="transmembrane region" description="Helical" evidence="2">
    <location>
        <begin position="314"/>
        <end position="337"/>
    </location>
</feature>
<dbReference type="AlphaFoldDB" id="A0A1A6A2D7"/>